<evidence type="ECO:0000256" key="2">
    <source>
        <dbReference type="ARBA" id="ARBA00008156"/>
    </source>
</evidence>
<comment type="similarity">
    <text evidence="2">Belongs to the bacterial PQQ dehydrogenase family.</text>
</comment>
<dbReference type="EMBL" id="JBHMAA010000057">
    <property type="protein sequence ID" value="MFB9953253.1"/>
    <property type="molecule type" value="Genomic_DNA"/>
</dbReference>
<evidence type="ECO:0000313" key="8">
    <source>
        <dbReference type="EMBL" id="MFB9953253.1"/>
    </source>
</evidence>
<dbReference type="InterPro" id="IPR011047">
    <property type="entry name" value="Quinoprotein_ADH-like_sf"/>
</dbReference>
<dbReference type="InterPro" id="IPR018391">
    <property type="entry name" value="PQQ_b-propeller_rpt"/>
</dbReference>
<dbReference type="Pfam" id="PF01011">
    <property type="entry name" value="PQQ"/>
    <property type="match status" value="2"/>
</dbReference>
<feature type="domain" description="Pyrrolo-quinoline quinone repeat" evidence="7">
    <location>
        <begin position="35"/>
        <end position="361"/>
    </location>
</feature>
<evidence type="ECO:0000256" key="5">
    <source>
        <dbReference type="ARBA" id="ARBA00023002"/>
    </source>
</evidence>
<evidence type="ECO:0000256" key="6">
    <source>
        <dbReference type="SAM" id="SignalP"/>
    </source>
</evidence>
<dbReference type="PANTHER" id="PTHR32303">
    <property type="entry name" value="QUINOPROTEIN ALCOHOL DEHYDROGENASE (CYTOCHROME C)"/>
    <property type="match status" value="1"/>
</dbReference>
<dbReference type="SUPFAM" id="SSF50998">
    <property type="entry name" value="Quinoprotein alcohol dehydrogenase-like"/>
    <property type="match status" value="1"/>
</dbReference>
<dbReference type="InterPro" id="IPR002372">
    <property type="entry name" value="PQQ_rpt_dom"/>
</dbReference>
<keyword evidence="4" id="KW-0634">PQQ</keyword>
<dbReference type="Proteomes" id="UP001589692">
    <property type="component" value="Unassembled WGS sequence"/>
</dbReference>
<comment type="cofactor">
    <cofactor evidence="1">
        <name>pyrroloquinoline quinone</name>
        <dbReference type="ChEBI" id="CHEBI:58442"/>
    </cofactor>
</comment>
<comment type="caution">
    <text evidence="8">The sequence shown here is derived from an EMBL/GenBank/DDBJ whole genome shotgun (WGS) entry which is preliminary data.</text>
</comment>
<evidence type="ECO:0000259" key="7">
    <source>
        <dbReference type="Pfam" id="PF01011"/>
    </source>
</evidence>
<dbReference type="CDD" id="cd10278">
    <property type="entry name" value="PQQ_MDH"/>
    <property type="match status" value="1"/>
</dbReference>
<organism evidence="8 9">
    <name type="scientific">Rhizobium puerariae</name>
    <dbReference type="NCBI Taxonomy" id="1585791"/>
    <lineage>
        <taxon>Bacteria</taxon>
        <taxon>Pseudomonadati</taxon>
        <taxon>Pseudomonadota</taxon>
        <taxon>Alphaproteobacteria</taxon>
        <taxon>Hyphomicrobiales</taxon>
        <taxon>Rhizobiaceae</taxon>
        <taxon>Rhizobium/Agrobacterium group</taxon>
        <taxon>Rhizobium</taxon>
    </lineage>
</organism>
<keyword evidence="9" id="KW-1185">Reference proteome</keyword>
<sequence length="600" mass="65342">MKRFHILLAVFALGGSQPAFANSDLQKQIDNPNQWAIQTGDYANQRYSKLDQINKGNVGKLQVAWSFSTGVLRGHEGSPLVVGDFMYVHAPFPNTVYALDLSKEGQIAWKYEPKQDPDVIPVMCCDTVNRGVAYAEGKIFLHQADTTIVALDAKTGKVIWSVKNGDPKKGETNTATVLPVKDKVIVGISGGEFGVRGSITAYSMADGKLLWRGYSMGPDSDTLIDPEKTTHLGKPVGKDSGLSTWEGDQWKIGGGTTWGWFSYDPEENQIYYGSGNPSTWNPAQRPGDNRWSMTIWSRDVDTGMAKWVYQMTPHDEWDYDGVNEMILTQQEFGGKQRKLLTHMDRNGFGYTMDRVTGELLVAKKYDPAVNWATEVVMDQKSEQYGRPQVVAKYSTEQNGEDVNSTGICPSALGTKDQQPAAYSPKTGLFYVPTNHVCMDYEPFRVSYTAGQPYVGATLSMYPAPGSHGGMGNFIAWDNKEGKIKWSLPEKFSVWSGALATAGDVVFYGTLEGYLKAVDSSTGKELYRFKTPSGVIGNVMTYSHGGKQYVAVLSGVGGWAGIGLAAGLTNPTEGLGAVGGYAALSDYTALGGTLTVFSLPN</sequence>
<keyword evidence="3" id="KW-0479">Metal-binding</keyword>
<accession>A0ABV6ARJ6</accession>
<dbReference type="PANTHER" id="PTHR32303:SF4">
    <property type="entry name" value="QUINOPROTEIN GLUCOSE DEHYDROGENASE"/>
    <property type="match status" value="1"/>
</dbReference>
<keyword evidence="5" id="KW-0560">Oxidoreductase</keyword>
<evidence type="ECO:0000256" key="4">
    <source>
        <dbReference type="ARBA" id="ARBA00022891"/>
    </source>
</evidence>
<evidence type="ECO:0000313" key="9">
    <source>
        <dbReference type="Proteomes" id="UP001589692"/>
    </source>
</evidence>
<reference evidence="8 9" key="1">
    <citation type="submission" date="2024-09" db="EMBL/GenBank/DDBJ databases">
        <authorList>
            <person name="Sun Q."/>
            <person name="Mori K."/>
        </authorList>
    </citation>
    <scope>NUCLEOTIDE SEQUENCE [LARGE SCALE GENOMIC DNA]</scope>
    <source>
        <strain evidence="8 9">TBRC 4938</strain>
    </source>
</reference>
<feature type="signal peptide" evidence="6">
    <location>
        <begin position="1"/>
        <end position="21"/>
    </location>
</feature>
<protein>
    <submittedName>
        <fullName evidence="8">Lanthanide-dependent methanol dehydrogenase XoxF5</fullName>
    </submittedName>
</protein>
<gene>
    <name evidence="8" type="primary">xoxF5</name>
    <name evidence="8" type="ORF">ACFFP0_30825</name>
</gene>
<evidence type="ECO:0000256" key="1">
    <source>
        <dbReference type="ARBA" id="ARBA00001931"/>
    </source>
</evidence>
<dbReference type="InterPro" id="IPR017512">
    <property type="entry name" value="PQQ_MeOH/EtOH_DH"/>
</dbReference>
<dbReference type="NCBIfam" id="TIGR03075">
    <property type="entry name" value="PQQ_enz_alc_DH"/>
    <property type="match status" value="1"/>
</dbReference>
<feature type="chain" id="PRO_5046004996" evidence="6">
    <location>
        <begin position="22"/>
        <end position="600"/>
    </location>
</feature>
<dbReference type="SMART" id="SM00564">
    <property type="entry name" value="PQQ"/>
    <property type="match status" value="5"/>
</dbReference>
<dbReference type="Gene3D" id="2.140.10.10">
    <property type="entry name" value="Quinoprotein alcohol dehydrogenase-like superfamily"/>
    <property type="match status" value="1"/>
</dbReference>
<proteinExistence type="inferred from homology"/>
<feature type="domain" description="Pyrrolo-quinoline quinone repeat" evidence="7">
    <location>
        <begin position="493"/>
        <end position="549"/>
    </location>
</feature>
<evidence type="ECO:0000256" key="3">
    <source>
        <dbReference type="ARBA" id="ARBA00022723"/>
    </source>
</evidence>
<keyword evidence="6" id="KW-0732">Signal</keyword>
<dbReference type="RefSeq" id="WP_377266055.1">
    <property type="nucleotide sequence ID" value="NZ_JBHMAA010000057.1"/>
</dbReference>
<name>A0ABV6ARJ6_9HYPH</name>